<feature type="domain" description="Helicase ATP-binding" evidence="16">
    <location>
        <begin position="1286"/>
        <end position="1461"/>
    </location>
</feature>
<organism evidence="18 19">
    <name type="scientific">Pomacea canaliculata</name>
    <name type="common">Golden apple snail</name>
    <dbReference type="NCBI Taxonomy" id="400727"/>
    <lineage>
        <taxon>Eukaryota</taxon>
        <taxon>Metazoa</taxon>
        <taxon>Spiralia</taxon>
        <taxon>Lophotrochozoa</taxon>
        <taxon>Mollusca</taxon>
        <taxon>Gastropoda</taxon>
        <taxon>Caenogastropoda</taxon>
        <taxon>Architaenioglossa</taxon>
        <taxon>Ampullarioidea</taxon>
        <taxon>Ampullariidae</taxon>
        <taxon>Pomacea</taxon>
    </lineage>
</organism>
<dbReference type="GO" id="GO:0000398">
    <property type="term" value="P:mRNA splicing, via spliceosome"/>
    <property type="evidence" value="ECO:0007669"/>
    <property type="project" value="UniProtKB-ARBA"/>
</dbReference>
<dbReference type="Gene3D" id="1.10.3380.10">
    <property type="entry name" value="Sec63 N-terminal domain-like domain"/>
    <property type="match status" value="2"/>
</dbReference>
<evidence type="ECO:0000256" key="2">
    <source>
        <dbReference type="ARBA" id="ARBA00010140"/>
    </source>
</evidence>
<dbReference type="InterPro" id="IPR050474">
    <property type="entry name" value="Hel308_SKI2-like"/>
</dbReference>
<dbReference type="EMBL" id="PZQS01000005">
    <property type="protein sequence ID" value="PVD30538.1"/>
    <property type="molecule type" value="Genomic_DNA"/>
</dbReference>
<dbReference type="InterPro" id="IPR027417">
    <property type="entry name" value="P-loop_NTPase"/>
</dbReference>
<keyword evidence="19" id="KW-1185">Reference proteome</keyword>
<keyword evidence="6" id="KW-0677">Repeat</keyword>
<feature type="domain" description="Helicase ATP-binding" evidence="16">
    <location>
        <begin position="474"/>
        <end position="657"/>
    </location>
</feature>
<dbReference type="FunFam" id="3.40.50.300:FF:000368">
    <property type="entry name" value="U5 small nuclear ribonucleoprotein 200 kDa helicase"/>
    <property type="match status" value="1"/>
</dbReference>
<dbReference type="InterPro" id="IPR036388">
    <property type="entry name" value="WH-like_DNA-bd_sf"/>
</dbReference>
<keyword evidence="5" id="KW-0747">Spliceosome</keyword>
<feature type="region of interest" description="Disordered" evidence="15">
    <location>
        <begin position="47"/>
        <end position="79"/>
    </location>
</feature>
<keyword evidence="12" id="KW-0539">Nucleus</keyword>
<evidence type="ECO:0000313" key="18">
    <source>
        <dbReference type="EMBL" id="PVD30538.1"/>
    </source>
</evidence>
<evidence type="ECO:0000256" key="3">
    <source>
        <dbReference type="ARBA" id="ARBA00012552"/>
    </source>
</evidence>
<dbReference type="InterPro" id="IPR035892">
    <property type="entry name" value="C2_domain_sf"/>
</dbReference>
<proteinExistence type="inferred from homology"/>
<feature type="domain" description="Helicase C-terminal" evidence="17">
    <location>
        <begin position="1494"/>
        <end position="1709"/>
    </location>
</feature>
<evidence type="ECO:0000256" key="15">
    <source>
        <dbReference type="SAM" id="MobiDB-lite"/>
    </source>
</evidence>
<accession>A0A2T7PAU9</accession>
<dbReference type="SUPFAM" id="SSF81296">
    <property type="entry name" value="E set domains"/>
    <property type="match status" value="1"/>
</dbReference>
<dbReference type="PROSITE" id="PS51194">
    <property type="entry name" value="HELICASE_CTER"/>
    <property type="match status" value="2"/>
</dbReference>
<evidence type="ECO:0000256" key="6">
    <source>
        <dbReference type="ARBA" id="ARBA00022737"/>
    </source>
</evidence>
<dbReference type="InterPro" id="IPR057842">
    <property type="entry name" value="WH_MER3"/>
</dbReference>
<dbReference type="PIRSF" id="PIRSF039073">
    <property type="entry name" value="BRR2"/>
    <property type="match status" value="1"/>
</dbReference>
<dbReference type="GO" id="GO:0030532">
    <property type="term" value="C:small nuclear ribonucleoprotein complex"/>
    <property type="evidence" value="ECO:0007669"/>
    <property type="project" value="UniProtKB-ARBA"/>
</dbReference>
<dbReference type="GO" id="GO:0003678">
    <property type="term" value="F:DNA helicase activity"/>
    <property type="evidence" value="ECO:0007669"/>
    <property type="project" value="TreeGrafter"/>
</dbReference>
<dbReference type="PANTHER" id="PTHR47961:SF4">
    <property type="entry name" value="ACTIVATING SIGNAL COINTEGRATOR 1 COMPLEX SUBUNIT 3"/>
    <property type="match status" value="1"/>
</dbReference>
<evidence type="ECO:0000313" key="19">
    <source>
        <dbReference type="Proteomes" id="UP000245119"/>
    </source>
</evidence>
<keyword evidence="11" id="KW-0508">mRNA splicing</keyword>
<sequence length="2097" mass="239243">MADATARSLQYEYKANSNLVLSVDRSLIDRRARDEATGEVMSLTGKLQGTRMGDKAEKTKPPQMEERKIKRRKRDEAQHDMVKMKGTTLLSDGIDEMVGILYRPKTAETRQTYEVLLSFIQAALGDQPRDILCGAADEVLAVLKNDRMKEREKKKDVEAMLGQTPDERFALLVNLGRKITDWGQEDKAPMSHFVGLQDAADVYGEVQEDEDDEENEGEEANIDATLHANISEENRGKSEGGLHPRNIDAFWIQRKLSKFYPDDPTAAQTKAREVLDILKTAGDDRECENKLVLLLGVTQFDFIKILRQYRQMILFCTLLASAQTASERSKIEEQMQSDTELAKILHALQETEHDDVVTEERVRRQQARQSRVAADLESMDVDDDIEVGPVQMLDLEDLIFSQGSHFMANKRCQLPDGSYRKQRKGYEEVHVPALKPKPFDDNESLVPIDRLPKYAQPAFEGFKSLNRIQSRLFKAAMETDQNLLLCAPTGAGKTNVALLCILREIGKYVNPDGTIRVNDFKIIYVAPMRSLVQEMVGNFTKRLNSYGIKVAELTGDHQLTREQVNATQIIVCTPEKWDIITRKGGEKTYTQWVKLMIFDEIHLLHDDRGPVLEALVARAIRNMETTQEDIRLVGLSATLPNFEDVATFLRVDSKEGLFFFDNSFRPVPLEQQFIGITEKKAIKRFQLMNDIVYEKVMEHAGKNQVLVFVHSRKETGKTARAIRDMCLEKDTLGLFLKEGSASTEVLRTEAEQVKNLELKDLLPYGFAIHHAGMTKVDRTLVEDLFNDRHVQVLVSTSTLAWGVNLPAHTVIIRGTQIYSPEKGRWVELSALDVMQMLGRAGRPQYDTKGEGIMITNHSELQYYLSLMNQQYTYLYIRMLRNPTLYGISHDMLREDPLLQQRRKDLIHTAACSLDRNNLVKYDRKTGHLQVTELGRIASHYYCTYESMSTYNQLLKPTLSEIELFRVFSLSSEFKYITVREEEKLELMKLLERVPIPIKESIEEPSAKVNVLLQAFISQLKLEGFALMVDMVFITQSAGRLVRALFEIVLYRGWAQLADKALALCKMVDKRMWQSMSPLRQFRRIPEEVVRKIEKKNFPFERLYDLNHNEIGELIRTPKMGKTIHKYVRQFPKLELSVHVQPITRSTLKVELTITPDFQWEEKIHGNSEAFWILVEDVDSEVILHHEYFLLKSKFAQDEHTVKFFVPVFEPLPPQYFIRVVSDKWIGAETQLPVSFRHLILPERYPPPTELLDLQPLPVSALRNAAFESLYSDQFPFFNPIQTQVFNSVYNSDDNIFIGAPTGSGKTICAEFAILRMFTQNPDARCVYVAPLETLAQQVYTELYNKFATHLGKKVVLLTGETGTDLKLLAKGNIVVSTPEKWDVLSRRWKQRKNVQNVALFIVDELHLIGGDVGPVLEVICSRMRYISSQLERNIRIVALSSSLSNARDVAQWLGCGTTAFFNFHPNVRPVPLELHIQGFNISHNASRVIAMAKPAYQAIVRHSPHKPVVIFVPSRKQTRITAIDVLTYAAAELQTASDEKQQSRFLHVTEEDMKPFLEKVSDKTLQETLGSGVGYLHEGLSEAERRVVEQLFNTGAIQVVVATRGLAWGMSAAAHLVIVMDTQYYDGKTHSYEDYPVTDVLQMIGRGNRPMQDQEGKAVIMCQSSKKEFFKKFLFEPLPVESHLDHCLHDHFNAEIVTKTIENKQDAVDYLTWTFLYRRMTQNPNYYNLQGVSHRHLSDHLSELVENTISDLEQSKCISVEDDMDVAPLNLGMIAAYYYINYTTIELFSMSLNNKTKIKGLLEIVANAAEYKNLPIRHGETEILSQLAGRLPNKLTNPKFNDPHVKTNLLLQAHLSRMPLSAELQSDTEDILSKAIRLIQACVDVLSSNGWLSPALAAMELAQMVTQAMWNKDSYLKQLPHFSPELIKKCQEKSMETIFDIMEMEDEERNGLLQLTEAQMADVARFCNRYPNIELTYEVQDKDSIRSGSTVNVVVTLEREDEVTGPVIAPFFPQKREEGWWVVIGDPKNNSLLSIKRLTLQQKAKVKLDFLAPSTGRHSYTVFFMSDSYMGCDQEYKINIDVREGGNSSDDSGSDSN</sequence>
<dbReference type="Pfam" id="PF02889">
    <property type="entry name" value="Sec63"/>
    <property type="match status" value="2"/>
</dbReference>
<evidence type="ECO:0000256" key="4">
    <source>
        <dbReference type="ARBA" id="ARBA00022664"/>
    </source>
</evidence>
<dbReference type="SMART" id="SM00973">
    <property type="entry name" value="Sec63"/>
    <property type="match status" value="2"/>
</dbReference>
<comment type="caution">
    <text evidence="18">The sequence shown here is derived from an EMBL/GenBank/DDBJ whole genome shotgun (WGS) entry which is preliminary data.</text>
</comment>
<dbReference type="PANTHER" id="PTHR47961">
    <property type="entry name" value="DNA POLYMERASE THETA, PUTATIVE (AFU_ORTHOLOGUE AFUA_1G05260)-RELATED"/>
    <property type="match status" value="1"/>
</dbReference>
<dbReference type="Pfam" id="PF21188">
    <property type="entry name" value="BRR2_plug"/>
    <property type="match status" value="1"/>
</dbReference>
<dbReference type="InterPro" id="IPR011545">
    <property type="entry name" value="DEAD/DEAH_box_helicase_dom"/>
</dbReference>
<dbReference type="Pfam" id="PF00271">
    <property type="entry name" value="Helicase_C"/>
    <property type="match status" value="2"/>
</dbReference>
<dbReference type="FunFam" id="3.40.50.300:FF:003287">
    <property type="entry name" value="U5 small nuclear ribonucleoprotein 200 kDa helicase"/>
    <property type="match status" value="1"/>
</dbReference>
<dbReference type="FunFam" id="1.10.150.20:FF:000004">
    <property type="entry name" value="U5 small nuclear ribonucleoprotein helicase"/>
    <property type="match status" value="1"/>
</dbReference>
<dbReference type="FunFam" id="3.40.50.300:FF:000254">
    <property type="entry name" value="U5 small nuclear ribonucleoprotein helicase"/>
    <property type="match status" value="1"/>
</dbReference>
<feature type="domain" description="Helicase C-terminal" evidence="17">
    <location>
        <begin position="668"/>
        <end position="885"/>
    </location>
</feature>
<dbReference type="GO" id="GO:0000712">
    <property type="term" value="P:resolution of meiotic recombination intermediates"/>
    <property type="evidence" value="ECO:0007669"/>
    <property type="project" value="TreeGrafter"/>
</dbReference>
<evidence type="ECO:0000256" key="10">
    <source>
        <dbReference type="ARBA" id="ARBA00022840"/>
    </source>
</evidence>
<dbReference type="EC" id="3.6.4.13" evidence="3"/>
<dbReference type="SMART" id="SM00490">
    <property type="entry name" value="HELICc"/>
    <property type="match status" value="2"/>
</dbReference>
<name>A0A2T7PAU9_POMCA</name>
<dbReference type="GO" id="GO:0005524">
    <property type="term" value="F:ATP binding"/>
    <property type="evidence" value="ECO:0007669"/>
    <property type="project" value="UniProtKB-KW"/>
</dbReference>
<dbReference type="STRING" id="400727.A0A2T7PAU9"/>
<dbReference type="CDD" id="cd18795">
    <property type="entry name" value="SF2_C_Ski2"/>
    <property type="match status" value="2"/>
</dbReference>
<dbReference type="SMART" id="SM00382">
    <property type="entry name" value="AAA"/>
    <property type="match status" value="2"/>
</dbReference>
<evidence type="ECO:0000256" key="13">
    <source>
        <dbReference type="ARBA" id="ARBA00034541"/>
    </source>
</evidence>
<dbReference type="InterPro" id="IPR014756">
    <property type="entry name" value="Ig_E-set"/>
</dbReference>
<dbReference type="InterPro" id="IPR001650">
    <property type="entry name" value="Helicase_C-like"/>
</dbReference>
<evidence type="ECO:0000256" key="12">
    <source>
        <dbReference type="ARBA" id="ARBA00023242"/>
    </source>
</evidence>
<dbReference type="FunFam" id="3.40.50.300:FF:000062">
    <property type="entry name" value="U5 small nuclear ribonucleoprotein helicase"/>
    <property type="match status" value="1"/>
</dbReference>
<comment type="subcellular location">
    <subcellularLocation>
        <location evidence="1">Nucleus</location>
    </subcellularLocation>
</comment>
<evidence type="ECO:0000256" key="11">
    <source>
        <dbReference type="ARBA" id="ARBA00023187"/>
    </source>
</evidence>
<keyword evidence="4" id="KW-0507">mRNA processing</keyword>
<keyword evidence="7" id="KW-0547">Nucleotide-binding</keyword>
<dbReference type="InterPro" id="IPR036390">
    <property type="entry name" value="WH_DNA-bd_sf"/>
</dbReference>
<evidence type="ECO:0000256" key="7">
    <source>
        <dbReference type="ARBA" id="ARBA00022741"/>
    </source>
</evidence>
<keyword evidence="10" id="KW-0067">ATP-binding</keyword>
<dbReference type="Gene3D" id="2.60.40.150">
    <property type="entry name" value="C2 domain"/>
    <property type="match status" value="2"/>
</dbReference>
<dbReference type="SUPFAM" id="SSF46785">
    <property type="entry name" value="Winged helix' DNA-binding domain"/>
    <property type="match status" value="1"/>
</dbReference>
<evidence type="ECO:0000259" key="17">
    <source>
        <dbReference type="PROSITE" id="PS51194"/>
    </source>
</evidence>
<comment type="similarity">
    <text evidence="2">Belongs to the helicase family. SKI2 subfamily.</text>
</comment>
<dbReference type="SUPFAM" id="SSF52540">
    <property type="entry name" value="P-loop containing nucleoside triphosphate hydrolases"/>
    <property type="match status" value="4"/>
</dbReference>
<evidence type="ECO:0000256" key="1">
    <source>
        <dbReference type="ARBA" id="ARBA00004123"/>
    </source>
</evidence>
<dbReference type="Gene3D" id="1.10.10.10">
    <property type="entry name" value="Winged helix-like DNA-binding domain superfamily/Winged helix DNA-binding domain"/>
    <property type="match status" value="1"/>
</dbReference>
<keyword evidence="9" id="KW-0347">Helicase</keyword>
<evidence type="ECO:0000256" key="5">
    <source>
        <dbReference type="ARBA" id="ARBA00022728"/>
    </source>
</evidence>
<dbReference type="InterPro" id="IPR048863">
    <property type="entry name" value="BRR2_plug"/>
</dbReference>
<evidence type="ECO:0000259" key="16">
    <source>
        <dbReference type="PROSITE" id="PS51192"/>
    </source>
</evidence>
<dbReference type="Pfam" id="PF00270">
    <property type="entry name" value="DEAD"/>
    <property type="match status" value="2"/>
</dbReference>
<dbReference type="Gene3D" id="1.10.150.20">
    <property type="entry name" value="5' to 3' exonuclease, C-terminal subdomain"/>
    <property type="match status" value="2"/>
</dbReference>
<dbReference type="CDD" id="cd18021">
    <property type="entry name" value="DEXHc_Brr2_2"/>
    <property type="match status" value="1"/>
</dbReference>
<dbReference type="OrthoDB" id="5575at2759"/>
<dbReference type="GO" id="GO:0003724">
    <property type="term" value="F:RNA helicase activity"/>
    <property type="evidence" value="ECO:0007669"/>
    <property type="project" value="UniProtKB-EC"/>
</dbReference>
<dbReference type="Gene3D" id="3.40.50.300">
    <property type="entry name" value="P-loop containing nucleotide triphosphate hydrolases"/>
    <property type="match status" value="4"/>
</dbReference>
<dbReference type="Pfam" id="PF18149">
    <property type="entry name" value="Helicase_PWI"/>
    <property type="match status" value="1"/>
</dbReference>
<feature type="compositionally biased region" description="Basic and acidic residues" evidence="15">
    <location>
        <begin position="52"/>
        <end position="79"/>
    </location>
</feature>
<dbReference type="Pfam" id="PF23445">
    <property type="entry name" value="WHD_SNRNP200"/>
    <property type="match status" value="2"/>
</dbReference>
<dbReference type="GO" id="GO:0003676">
    <property type="term" value="F:nucleic acid binding"/>
    <property type="evidence" value="ECO:0007669"/>
    <property type="project" value="InterPro"/>
</dbReference>
<dbReference type="SUPFAM" id="SSF158702">
    <property type="entry name" value="Sec63 N-terminal domain-like"/>
    <property type="match status" value="2"/>
</dbReference>
<dbReference type="FunFam" id="1.10.10.10:FF:000024">
    <property type="entry name" value="U5 small nuclear ribonucleoprotein helicase"/>
    <property type="match status" value="1"/>
</dbReference>
<evidence type="ECO:0000256" key="8">
    <source>
        <dbReference type="ARBA" id="ARBA00022801"/>
    </source>
</evidence>
<dbReference type="InterPro" id="IPR004179">
    <property type="entry name" value="Sec63-dom"/>
</dbReference>
<keyword evidence="8" id="KW-0378">Hydrolase</keyword>
<evidence type="ECO:0000256" key="9">
    <source>
        <dbReference type="ARBA" id="ARBA00022806"/>
    </source>
</evidence>
<dbReference type="PROSITE" id="PS51192">
    <property type="entry name" value="HELICASE_ATP_BIND_1"/>
    <property type="match status" value="2"/>
</dbReference>
<dbReference type="InterPro" id="IPR041094">
    <property type="entry name" value="Brr2_helicase_PWI"/>
</dbReference>
<gene>
    <name evidence="18" type="ORF">C0Q70_09806</name>
</gene>
<dbReference type="CDD" id="cd18019">
    <property type="entry name" value="DEXHc_Brr2_1"/>
    <property type="match status" value="1"/>
</dbReference>
<dbReference type="SMART" id="SM00487">
    <property type="entry name" value="DEXDc"/>
    <property type="match status" value="2"/>
</dbReference>
<dbReference type="FunFam" id="1.10.3380.10:FF:000004">
    <property type="entry name" value="U5 small nuclear ribonucleoprotein 200 kDa helicase"/>
    <property type="match status" value="1"/>
</dbReference>
<dbReference type="FunFam" id="1.10.150.20:FF:000013">
    <property type="entry name" value="U5 small nuclear ribonucleoprotein kDa helicase"/>
    <property type="match status" value="1"/>
</dbReference>
<comment type="catalytic activity">
    <reaction evidence="14">
        <text>ATP + H2O = ADP + phosphate + H(+)</text>
        <dbReference type="Rhea" id="RHEA:13065"/>
        <dbReference type="ChEBI" id="CHEBI:15377"/>
        <dbReference type="ChEBI" id="CHEBI:15378"/>
        <dbReference type="ChEBI" id="CHEBI:30616"/>
        <dbReference type="ChEBI" id="CHEBI:43474"/>
        <dbReference type="ChEBI" id="CHEBI:456216"/>
        <dbReference type="EC" id="3.6.4.13"/>
    </reaction>
</comment>
<dbReference type="FunFam" id="1.10.3380.10:FF:000001">
    <property type="entry name" value="U5 small nuclear ribonucleoprotein helicase"/>
    <property type="match status" value="1"/>
</dbReference>
<protein>
    <recommendedName>
        <fullName evidence="13">U5 small nuclear ribonucleoprotein 200 kDa helicase</fullName>
        <ecNumber evidence="3">3.6.4.13</ecNumber>
    </recommendedName>
</protein>
<dbReference type="Proteomes" id="UP000245119">
    <property type="component" value="Linkage Group LG5"/>
</dbReference>
<dbReference type="GO" id="GO:0005681">
    <property type="term" value="C:spliceosomal complex"/>
    <property type="evidence" value="ECO:0007669"/>
    <property type="project" value="UniProtKB-KW"/>
</dbReference>
<reference evidence="18 19" key="1">
    <citation type="submission" date="2018-04" db="EMBL/GenBank/DDBJ databases">
        <title>The genome of golden apple snail Pomacea canaliculata provides insight into stress tolerance and invasive adaptation.</title>
        <authorList>
            <person name="Liu C."/>
            <person name="Liu B."/>
            <person name="Ren Y."/>
            <person name="Zhang Y."/>
            <person name="Wang H."/>
            <person name="Li S."/>
            <person name="Jiang F."/>
            <person name="Yin L."/>
            <person name="Zhang G."/>
            <person name="Qian W."/>
            <person name="Fan W."/>
        </authorList>
    </citation>
    <scope>NUCLEOTIDE SEQUENCE [LARGE SCALE GENOMIC DNA]</scope>
    <source>
        <strain evidence="18">SZHN2017</strain>
        <tissue evidence="18">Muscle</tissue>
    </source>
</reference>
<evidence type="ECO:0000256" key="14">
    <source>
        <dbReference type="ARBA" id="ARBA00047984"/>
    </source>
</evidence>
<dbReference type="FunFam" id="2.60.40.150:FF:000004">
    <property type="entry name" value="RNA helicase, activating signal cointegrator 1"/>
    <property type="match status" value="1"/>
</dbReference>
<dbReference type="FunFam" id="2.60.40.150:FF:000048">
    <property type="entry name" value="U5 small nuclear ribonucleoprotein 200 kDa helicase"/>
    <property type="match status" value="1"/>
</dbReference>
<dbReference type="GO" id="GO:0016787">
    <property type="term" value="F:hydrolase activity"/>
    <property type="evidence" value="ECO:0007669"/>
    <property type="project" value="UniProtKB-KW"/>
</dbReference>
<dbReference type="FunFam" id="1.10.10.10:FF:000012">
    <property type="entry name" value="U5 small nuclear ribonucleoprotein helicase"/>
    <property type="match status" value="1"/>
</dbReference>
<dbReference type="InterPro" id="IPR014001">
    <property type="entry name" value="Helicase_ATP-bd"/>
</dbReference>
<dbReference type="InterPro" id="IPR003593">
    <property type="entry name" value="AAA+_ATPase"/>
</dbReference>